<evidence type="ECO:0000313" key="8">
    <source>
        <dbReference type="EMBL" id="PIY71524.1"/>
    </source>
</evidence>
<dbReference type="InterPro" id="IPR012340">
    <property type="entry name" value="NA-bd_OB-fold"/>
</dbReference>
<dbReference type="NCBIfam" id="TIGR03635">
    <property type="entry name" value="uS17_bact"/>
    <property type="match status" value="1"/>
</dbReference>
<dbReference type="PROSITE" id="PS00056">
    <property type="entry name" value="RIBOSOMAL_S17"/>
    <property type="match status" value="1"/>
</dbReference>
<evidence type="ECO:0000256" key="6">
    <source>
        <dbReference type="HAMAP-Rule" id="MF_01345"/>
    </source>
</evidence>
<evidence type="ECO:0000313" key="9">
    <source>
        <dbReference type="Proteomes" id="UP000229401"/>
    </source>
</evidence>
<dbReference type="GO" id="GO:0003735">
    <property type="term" value="F:structural constituent of ribosome"/>
    <property type="evidence" value="ECO:0007669"/>
    <property type="project" value="UniProtKB-UniRule"/>
</dbReference>
<dbReference type="PRINTS" id="PR00973">
    <property type="entry name" value="RIBOSOMALS17"/>
</dbReference>
<evidence type="ECO:0000256" key="3">
    <source>
        <dbReference type="ARBA" id="ARBA00022884"/>
    </source>
</evidence>
<evidence type="ECO:0000256" key="7">
    <source>
        <dbReference type="RuleBase" id="RU003872"/>
    </source>
</evidence>
<dbReference type="NCBIfam" id="NF004123">
    <property type="entry name" value="PRK05610.1"/>
    <property type="match status" value="1"/>
</dbReference>
<dbReference type="Pfam" id="PF00366">
    <property type="entry name" value="Ribosomal_S17"/>
    <property type="match status" value="1"/>
</dbReference>
<dbReference type="SUPFAM" id="SSF50249">
    <property type="entry name" value="Nucleic acid-binding proteins"/>
    <property type="match status" value="1"/>
</dbReference>
<keyword evidence="4 6" id="KW-0689">Ribosomal protein</keyword>
<sequence>MSKDLIGTVVSDKMQKTLVVRVVQKFKHPRYGKVIVRHKKYKVHNDDLKLKNGDEVTIKEVRPISKEKKFIIVGKISKE</sequence>
<keyword evidence="3 6" id="KW-0694">RNA-binding</keyword>
<protein>
    <recommendedName>
        <fullName evidence="6">Small ribosomal subunit protein uS17</fullName>
    </recommendedName>
</protein>
<organism evidence="8 9">
    <name type="scientific">Candidatus Roizmanbacteria bacterium CG_4_10_14_0_8_um_filter_33_9</name>
    <dbReference type="NCBI Taxonomy" id="1974826"/>
    <lineage>
        <taxon>Bacteria</taxon>
        <taxon>Candidatus Roizmaniibacteriota</taxon>
    </lineage>
</organism>
<dbReference type="PANTHER" id="PTHR10744">
    <property type="entry name" value="40S RIBOSOMAL PROTEIN S11 FAMILY MEMBER"/>
    <property type="match status" value="1"/>
</dbReference>
<keyword evidence="5 6" id="KW-0687">Ribonucleoprotein</keyword>
<dbReference type="GO" id="GO:0022627">
    <property type="term" value="C:cytosolic small ribosomal subunit"/>
    <property type="evidence" value="ECO:0007669"/>
    <property type="project" value="UniProtKB-UniRule"/>
</dbReference>
<dbReference type="Gene3D" id="2.40.50.140">
    <property type="entry name" value="Nucleic acid-binding proteins"/>
    <property type="match status" value="1"/>
</dbReference>
<dbReference type="InterPro" id="IPR019979">
    <property type="entry name" value="Ribosomal_uS17_CS"/>
</dbReference>
<evidence type="ECO:0000256" key="4">
    <source>
        <dbReference type="ARBA" id="ARBA00022980"/>
    </source>
</evidence>
<dbReference type="GO" id="GO:0006412">
    <property type="term" value="P:translation"/>
    <property type="evidence" value="ECO:0007669"/>
    <property type="project" value="UniProtKB-UniRule"/>
</dbReference>
<evidence type="ECO:0000256" key="5">
    <source>
        <dbReference type="ARBA" id="ARBA00023274"/>
    </source>
</evidence>
<keyword evidence="2 6" id="KW-0699">rRNA-binding</keyword>
<dbReference type="InterPro" id="IPR000266">
    <property type="entry name" value="Ribosomal_uS17"/>
</dbReference>
<accession>A0A2M7QGS7</accession>
<reference evidence="9" key="1">
    <citation type="submission" date="2017-09" db="EMBL/GenBank/DDBJ databases">
        <title>Depth-based differentiation of microbial function through sediment-hosted aquifers and enrichment of novel symbionts in the deep terrestrial subsurface.</title>
        <authorList>
            <person name="Probst A.J."/>
            <person name="Ladd B."/>
            <person name="Jarett J.K."/>
            <person name="Geller-Mcgrath D.E."/>
            <person name="Sieber C.M.K."/>
            <person name="Emerson J.B."/>
            <person name="Anantharaman K."/>
            <person name="Thomas B.C."/>
            <person name="Malmstrom R."/>
            <person name="Stieglmeier M."/>
            <person name="Klingl A."/>
            <person name="Woyke T."/>
            <person name="Ryan C.M."/>
            <person name="Banfield J.F."/>
        </authorList>
    </citation>
    <scope>NUCLEOTIDE SEQUENCE [LARGE SCALE GENOMIC DNA]</scope>
</reference>
<gene>
    <name evidence="6" type="primary">rpsQ</name>
    <name evidence="8" type="ORF">COY87_05775</name>
</gene>
<dbReference type="EMBL" id="PFLI01000193">
    <property type="protein sequence ID" value="PIY71524.1"/>
    <property type="molecule type" value="Genomic_DNA"/>
</dbReference>
<dbReference type="HAMAP" id="MF_01345_B">
    <property type="entry name" value="Ribosomal_uS17_B"/>
    <property type="match status" value="1"/>
</dbReference>
<comment type="similarity">
    <text evidence="1 6 7">Belongs to the universal ribosomal protein uS17 family.</text>
</comment>
<proteinExistence type="inferred from homology"/>
<dbReference type="CDD" id="cd00364">
    <property type="entry name" value="Ribosomal_uS17"/>
    <property type="match status" value="1"/>
</dbReference>
<dbReference type="Proteomes" id="UP000229401">
    <property type="component" value="Unassembled WGS sequence"/>
</dbReference>
<name>A0A2M7QGS7_9BACT</name>
<dbReference type="PANTHER" id="PTHR10744:SF1">
    <property type="entry name" value="SMALL RIBOSOMAL SUBUNIT PROTEIN US17M"/>
    <property type="match status" value="1"/>
</dbReference>
<evidence type="ECO:0000256" key="1">
    <source>
        <dbReference type="ARBA" id="ARBA00010254"/>
    </source>
</evidence>
<comment type="subunit">
    <text evidence="6">Part of the 30S ribosomal subunit.</text>
</comment>
<comment type="function">
    <text evidence="6">One of the primary rRNA binding proteins, it binds specifically to the 5'-end of 16S ribosomal RNA.</text>
</comment>
<dbReference type="GO" id="GO:0019843">
    <property type="term" value="F:rRNA binding"/>
    <property type="evidence" value="ECO:0007669"/>
    <property type="project" value="UniProtKB-UniRule"/>
</dbReference>
<evidence type="ECO:0000256" key="2">
    <source>
        <dbReference type="ARBA" id="ARBA00022730"/>
    </source>
</evidence>
<dbReference type="InterPro" id="IPR019984">
    <property type="entry name" value="Ribosomal_uS17_bact/chlr"/>
</dbReference>
<comment type="caution">
    <text evidence="8">The sequence shown here is derived from an EMBL/GenBank/DDBJ whole genome shotgun (WGS) entry which is preliminary data.</text>
</comment>
<dbReference type="AlphaFoldDB" id="A0A2M7QGS7"/>